<sequence length="109" mass="12881">MEDMSDLRLVLNCGGSMRLVFEGRAYKLKYTEVTSVINEKHHIETCQVYEHLTYKMKKAVLKKSFPAIYDKEASARLREQRQVQEMLHQFTTAKLGEEDYITEVYLRKT</sequence>
<gene>
    <name evidence="1" type="ORF">T01_4105</name>
</gene>
<dbReference type="AlphaFoldDB" id="A0A0V1BPW9"/>
<keyword evidence="2" id="KW-1185">Reference proteome</keyword>
<dbReference type="EMBL" id="JYDH01000021">
    <property type="protein sequence ID" value="KRY39014.1"/>
    <property type="molecule type" value="Genomic_DNA"/>
</dbReference>
<accession>A0A0V1BPW9</accession>
<protein>
    <submittedName>
        <fullName evidence="1">Uncharacterized protein</fullName>
    </submittedName>
</protein>
<dbReference type="OrthoDB" id="10379670at2759"/>
<proteinExistence type="predicted"/>
<organism evidence="1 2">
    <name type="scientific">Trichinella spiralis</name>
    <name type="common">Trichina worm</name>
    <dbReference type="NCBI Taxonomy" id="6334"/>
    <lineage>
        <taxon>Eukaryota</taxon>
        <taxon>Metazoa</taxon>
        <taxon>Ecdysozoa</taxon>
        <taxon>Nematoda</taxon>
        <taxon>Enoplea</taxon>
        <taxon>Dorylaimia</taxon>
        <taxon>Trichinellida</taxon>
        <taxon>Trichinellidae</taxon>
        <taxon>Trichinella</taxon>
    </lineage>
</organism>
<name>A0A0V1BPW9_TRISP</name>
<dbReference type="InParanoid" id="A0A0V1BPW9"/>
<evidence type="ECO:0000313" key="2">
    <source>
        <dbReference type="Proteomes" id="UP000054776"/>
    </source>
</evidence>
<dbReference type="Proteomes" id="UP000054776">
    <property type="component" value="Unassembled WGS sequence"/>
</dbReference>
<comment type="caution">
    <text evidence="1">The sequence shown here is derived from an EMBL/GenBank/DDBJ whole genome shotgun (WGS) entry which is preliminary data.</text>
</comment>
<evidence type="ECO:0000313" key="1">
    <source>
        <dbReference type="EMBL" id="KRY39014.1"/>
    </source>
</evidence>
<reference evidence="1 2" key="1">
    <citation type="submission" date="2015-01" db="EMBL/GenBank/DDBJ databases">
        <title>Evolution of Trichinella species and genotypes.</title>
        <authorList>
            <person name="Korhonen P.K."/>
            <person name="Edoardo P."/>
            <person name="Giuseppe L.R."/>
            <person name="Gasser R.B."/>
        </authorList>
    </citation>
    <scope>NUCLEOTIDE SEQUENCE [LARGE SCALE GENOMIC DNA]</scope>
    <source>
        <strain evidence="1">ISS3</strain>
    </source>
</reference>